<dbReference type="EMBL" id="CAUYUJ010002614">
    <property type="protein sequence ID" value="CAK0801553.1"/>
    <property type="molecule type" value="Genomic_DNA"/>
</dbReference>
<dbReference type="Proteomes" id="UP001189429">
    <property type="component" value="Unassembled WGS sequence"/>
</dbReference>
<evidence type="ECO:0000313" key="1">
    <source>
        <dbReference type="EMBL" id="CAK0801553.1"/>
    </source>
</evidence>
<sequence length="193" mass="22424">MLVLAPSSRLLWLTIPTTSIPKKILMLIPVPPRRLEWPAWHGHTVPTKLFMMMLGLSCRRVWLPTLVTMKIDMPGLKLCMLMHVPSRRLELTLATMKIDIAGLSLVHRVFVEPTCYNFAAAARPWLHRRRSWWTLKETCMTLHAPPRRLEWLTLFPTTFLDRSCHPFLLSQLSRMFLTMYIPPLSACLVLCPQ</sequence>
<name>A0ABN9QAF2_9DINO</name>
<gene>
    <name evidence="1" type="ORF">PCOR1329_LOCUS9401</name>
</gene>
<comment type="caution">
    <text evidence="1">The sequence shown here is derived from an EMBL/GenBank/DDBJ whole genome shotgun (WGS) entry which is preliminary data.</text>
</comment>
<protein>
    <submittedName>
        <fullName evidence="1">Uncharacterized protein</fullName>
    </submittedName>
</protein>
<proteinExistence type="predicted"/>
<keyword evidence="2" id="KW-1185">Reference proteome</keyword>
<reference evidence="1" key="1">
    <citation type="submission" date="2023-10" db="EMBL/GenBank/DDBJ databases">
        <authorList>
            <person name="Chen Y."/>
            <person name="Shah S."/>
            <person name="Dougan E. K."/>
            <person name="Thang M."/>
            <person name="Chan C."/>
        </authorList>
    </citation>
    <scope>NUCLEOTIDE SEQUENCE [LARGE SCALE GENOMIC DNA]</scope>
</reference>
<organism evidence="1 2">
    <name type="scientific">Prorocentrum cordatum</name>
    <dbReference type="NCBI Taxonomy" id="2364126"/>
    <lineage>
        <taxon>Eukaryota</taxon>
        <taxon>Sar</taxon>
        <taxon>Alveolata</taxon>
        <taxon>Dinophyceae</taxon>
        <taxon>Prorocentrales</taxon>
        <taxon>Prorocentraceae</taxon>
        <taxon>Prorocentrum</taxon>
    </lineage>
</organism>
<accession>A0ABN9QAF2</accession>
<evidence type="ECO:0000313" key="2">
    <source>
        <dbReference type="Proteomes" id="UP001189429"/>
    </source>
</evidence>